<name>A0A401UU42_9CLOT</name>
<organism evidence="2 3">
    <name type="scientific">Clostridium tagluense</name>
    <dbReference type="NCBI Taxonomy" id="360422"/>
    <lineage>
        <taxon>Bacteria</taxon>
        <taxon>Bacillati</taxon>
        <taxon>Bacillota</taxon>
        <taxon>Clostridia</taxon>
        <taxon>Eubacteriales</taxon>
        <taxon>Clostridiaceae</taxon>
        <taxon>Clostridium</taxon>
    </lineage>
</organism>
<dbReference type="EMBL" id="BHYK01000055">
    <property type="protein sequence ID" value="GCD13079.1"/>
    <property type="molecule type" value="Genomic_DNA"/>
</dbReference>
<gene>
    <name evidence="2" type="ORF">Ctaglu_47020</name>
</gene>
<evidence type="ECO:0000259" key="1">
    <source>
        <dbReference type="Pfam" id="PF13408"/>
    </source>
</evidence>
<keyword evidence="3" id="KW-1185">Reference proteome</keyword>
<dbReference type="InterPro" id="IPR025827">
    <property type="entry name" value="Zn_ribbon_recom_dom"/>
</dbReference>
<dbReference type="RefSeq" id="WP_125006302.1">
    <property type="nucleotide sequence ID" value="NZ_BHYK01000055.1"/>
</dbReference>
<feature type="domain" description="Recombinase zinc beta ribbon" evidence="1">
    <location>
        <begin position="6"/>
        <end position="59"/>
    </location>
</feature>
<dbReference type="AlphaFoldDB" id="A0A401UU42"/>
<comment type="caution">
    <text evidence="2">The sequence shown here is derived from an EMBL/GenBank/DDBJ whole genome shotgun (WGS) entry which is preliminary data.</text>
</comment>
<evidence type="ECO:0000313" key="3">
    <source>
        <dbReference type="Proteomes" id="UP000287872"/>
    </source>
</evidence>
<reference evidence="2 3" key="1">
    <citation type="submission" date="2018-11" db="EMBL/GenBank/DDBJ databases">
        <title>Genome sequencing and assembly of Clostridium tagluense strain A121.</title>
        <authorList>
            <person name="Murakami T."/>
            <person name="Segawa T."/>
            <person name="Shcherbakova V.A."/>
            <person name="Mori H."/>
            <person name="Yoshimura Y."/>
        </authorList>
    </citation>
    <scope>NUCLEOTIDE SEQUENCE [LARGE SCALE GENOMIC DNA]</scope>
    <source>
        <strain evidence="2 3">A121</strain>
    </source>
</reference>
<dbReference type="Pfam" id="PF13408">
    <property type="entry name" value="Zn_ribbon_recom"/>
    <property type="match status" value="1"/>
</dbReference>
<sequence>MNYNYLFTKLIKCYCGGNYRGKLERKVPSYICSKYSNYGSCTRRKVKEDLLLYYVERFCREQGITFEKNIYFIHEIVDIITVNEEGKTTIKYKNGEEQKIS</sequence>
<accession>A0A401UU42</accession>
<evidence type="ECO:0000313" key="2">
    <source>
        <dbReference type="EMBL" id="GCD13079.1"/>
    </source>
</evidence>
<protein>
    <recommendedName>
        <fullName evidence="1">Recombinase zinc beta ribbon domain-containing protein</fullName>
    </recommendedName>
</protein>
<dbReference type="Proteomes" id="UP000287872">
    <property type="component" value="Unassembled WGS sequence"/>
</dbReference>
<dbReference type="OrthoDB" id="2630929at2"/>
<proteinExistence type="predicted"/>